<sequence>MSRRWGVPSYRGESEGADSALGLPCWQPNPQVRLSEGSDPPPYERSLEHASKTSAMTSPAVELHAGPNHAKGKGVENIHSTNTTEVVVSGTKVAFDFIVGF</sequence>
<protein>
    <submittedName>
        <fullName evidence="2">Uncharacterized protein</fullName>
    </submittedName>
</protein>
<gene>
    <name evidence="2" type="ORF">CDL15_Pgr003955</name>
</gene>
<dbReference type="Proteomes" id="UP000197138">
    <property type="component" value="Unassembled WGS sequence"/>
</dbReference>
<reference evidence="3" key="1">
    <citation type="journal article" date="2017" name="Plant J.">
        <title>The pomegranate (Punica granatum L.) genome and the genomics of punicalagin biosynthesis.</title>
        <authorList>
            <person name="Qin G."/>
            <person name="Xu C."/>
            <person name="Ming R."/>
            <person name="Tang H."/>
            <person name="Guyot R."/>
            <person name="Kramer E.M."/>
            <person name="Hu Y."/>
            <person name="Yi X."/>
            <person name="Qi Y."/>
            <person name="Xu X."/>
            <person name="Gao Z."/>
            <person name="Pan H."/>
            <person name="Jian J."/>
            <person name="Tian Y."/>
            <person name="Yue Z."/>
            <person name="Xu Y."/>
        </authorList>
    </citation>
    <scope>NUCLEOTIDE SEQUENCE [LARGE SCALE GENOMIC DNA]</scope>
    <source>
        <strain evidence="3">cv. Dabenzi</strain>
    </source>
</reference>
<name>A0A218WR60_PUNGR</name>
<evidence type="ECO:0000313" key="3">
    <source>
        <dbReference type="Proteomes" id="UP000197138"/>
    </source>
</evidence>
<evidence type="ECO:0000256" key="1">
    <source>
        <dbReference type="SAM" id="MobiDB-lite"/>
    </source>
</evidence>
<dbReference type="EMBL" id="MTKT01003769">
    <property type="protein sequence ID" value="OWM74452.1"/>
    <property type="molecule type" value="Genomic_DNA"/>
</dbReference>
<evidence type="ECO:0000313" key="2">
    <source>
        <dbReference type="EMBL" id="OWM74452.1"/>
    </source>
</evidence>
<organism evidence="2 3">
    <name type="scientific">Punica granatum</name>
    <name type="common">Pomegranate</name>
    <dbReference type="NCBI Taxonomy" id="22663"/>
    <lineage>
        <taxon>Eukaryota</taxon>
        <taxon>Viridiplantae</taxon>
        <taxon>Streptophyta</taxon>
        <taxon>Embryophyta</taxon>
        <taxon>Tracheophyta</taxon>
        <taxon>Spermatophyta</taxon>
        <taxon>Magnoliopsida</taxon>
        <taxon>eudicotyledons</taxon>
        <taxon>Gunneridae</taxon>
        <taxon>Pentapetalae</taxon>
        <taxon>rosids</taxon>
        <taxon>malvids</taxon>
        <taxon>Myrtales</taxon>
        <taxon>Lythraceae</taxon>
        <taxon>Punica</taxon>
    </lineage>
</organism>
<dbReference type="AlphaFoldDB" id="A0A218WR60"/>
<feature type="region of interest" description="Disordered" evidence="1">
    <location>
        <begin position="1"/>
        <end position="77"/>
    </location>
</feature>
<proteinExistence type="predicted"/>
<accession>A0A218WR60</accession>
<comment type="caution">
    <text evidence="2">The sequence shown here is derived from an EMBL/GenBank/DDBJ whole genome shotgun (WGS) entry which is preliminary data.</text>
</comment>